<feature type="transmembrane region" description="Helical" evidence="1">
    <location>
        <begin position="49"/>
        <end position="71"/>
    </location>
</feature>
<evidence type="ECO:0000256" key="1">
    <source>
        <dbReference type="SAM" id="Phobius"/>
    </source>
</evidence>
<protein>
    <submittedName>
        <fullName evidence="2">Uncharacterized protein</fullName>
    </submittedName>
</protein>
<organism evidence="2 3">
    <name type="scientific">Segatella copri</name>
    <dbReference type="NCBI Taxonomy" id="165179"/>
    <lineage>
        <taxon>Bacteria</taxon>
        <taxon>Pseudomonadati</taxon>
        <taxon>Bacteroidota</taxon>
        <taxon>Bacteroidia</taxon>
        <taxon>Bacteroidales</taxon>
        <taxon>Prevotellaceae</taxon>
        <taxon>Segatella</taxon>
    </lineage>
</organism>
<accession>A0A6G1VP83</accession>
<gene>
    <name evidence="2" type="ORF">F7D25_12700</name>
</gene>
<dbReference type="EMBL" id="VZAH01000119">
    <property type="protein sequence ID" value="MQP15249.1"/>
    <property type="molecule type" value="Genomic_DNA"/>
</dbReference>
<comment type="caution">
    <text evidence="2">The sequence shown here is derived from an EMBL/GenBank/DDBJ whole genome shotgun (WGS) entry which is preliminary data.</text>
</comment>
<dbReference type="Proteomes" id="UP000477980">
    <property type="component" value="Unassembled WGS sequence"/>
</dbReference>
<evidence type="ECO:0000313" key="2">
    <source>
        <dbReference type="EMBL" id="MQP15249.1"/>
    </source>
</evidence>
<evidence type="ECO:0000313" key="3">
    <source>
        <dbReference type="Proteomes" id="UP000477980"/>
    </source>
</evidence>
<keyword evidence="1" id="KW-1133">Transmembrane helix</keyword>
<dbReference type="AlphaFoldDB" id="A0A6G1VP83"/>
<keyword evidence="1" id="KW-0812">Transmembrane</keyword>
<reference evidence="2 3" key="1">
    <citation type="submission" date="2019-09" db="EMBL/GenBank/DDBJ databases">
        <title>Distinct polysaccharide growth profiles of human intestinal Prevotella copri isolates.</title>
        <authorList>
            <person name="Fehlner-Peach H."/>
            <person name="Magnabosco C."/>
            <person name="Raghavan V."/>
            <person name="Scher J.U."/>
            <person name="Tett A."/>
            <person name="Cox L.M."/>
            <person name="Gottsegen C."/>
            <person name="Watters A."/>
            <person name="Wiltshire- Gordon J.D."/>
            <person name="Segata N."/>
            <person name="Bonneau R."/>
            <person name="Littman D.R."/>
        </authorList>
    </citation>
    <scope>NUCLEOTIDE SEQUENCE [LARGE SCALE GENOMIC DNA]</scope>
    <source>
        <strain evidence="3">iAA917</strain>
    </source>
</reference>
<keyword evidence="1" id="KW-0472">Membrane</keyword>
<proteinExistence type="predicted"/>
<dbReference type="OrthoDB" id="10017186at2"/>
<dbReference type="RefSeq" id="WP_153089590.1">
    <property type="nucleotide sequence ID" value="NZ_VZAH01000119.1"/>
</dbReference>
<name>A0A6G1VP83_9BACT</name>
<sequence>MKTKNINDVLKDLDALKKADVEDCVFREKALHYISELNTIKRREEKQEIMMLVIAAVVILFISVYLCITYLSNENLQQNVAEKNKIIDKYENFVNPASKEIHTVTYIDKNGKKVTIPQLLDENVKLLEKVSDLEFKLNYIKETYGIVVVENGNTYSLKADKVDSALLLLDTYRDKIKYDTKKKAWTIHRTYIDTVKTTKSTNQTNE</sequence>